<keyword evidence="4" id="KW-0443">Lipid metabolism</keyword>
<dbReference type="PANTHER" id="PTHR43859">
    <property type="entry name" value="ACYL-ACTIVATING ENZYME"/>
    <property type="match status" value="1"/>
</dbReference>
<dbReference type="GO" id="GO:0006631">
    <property type="term" value="P:fatty acid metabolic process"/>
    <property type="evidence" value="ECO:0007669"/>
    <property type="project" value="UniProtKB-KW"/>
</dbReference>
<dbReference type="NCBIfam" id="NF006020">
    <property type="entry name" value="PRK08162.1"/>
    <property type="match status" value="1"/>
</dbReference>
<dbReference type="FunFam" id="3.40.50.12780:FF:000003">
    <property type="entry name" value="Long-chain-fatty-acid--CoA ligase FadD"/>
    <property type="match status" value="1"/>
</dbReference>
<dbReference type="PROSITE" id="PS00455">
    <property type="entry name" value="AMP_BINDING"/>
    <property type="match status" value="1"/>
</dbReference>
<dbReference type="RefSeq" id="WP_005016197.1">
    <property type="nucleotide sequence ID" value="NZ_BKHE01000018.1"/>
</dbReference>
<organism evidence="7 8">
    <name type="scientific">Acinetobacter radioresistens</name>
    <dbReference type="NCBI Taxonomy" id="40216"/>
    <lineage>
        <taxon>Bacteria</taxon>
        <taxon>Pseudomonadati</taxon>
        <taxon>Pseudomonadota</taxon>
        <taxon>Gammaproteobacteria</taxon>
        <taxon>Moraxellales</taxon>
        <taxon>Moraxellaceae</taxon>
        <taxon>Acinetobacter</taxon>
    </lineage>
</organism>
<dbReference type="Proteomes" id="UP000262257">
    <property type="component" value="Unassembled WGS sequence"/>
</dbReference>
<keyword evidence="2" id="KW-0436">Ligase</keyword>
<evidence type="ECO:0000259" key="5">
    <source>
        <dbReference type="Pfam" id="PF00501"/>
    </source>
</evidence>
<dbReference type="PANTHER" id="PTHR43859:SF4">
    <property type="entry name" value="BUTANOATE--COA LIGASE AAE1-RELATED"/>
    <property type="match status" value="1"/>
</dbReference>
<proteinExistence type="inferred from homology"/>
<sequence>MVSAYDELPRTPANFVALSPLRYLERAAYIYPHQAAIIHGSRQISWRETYQRCRQFADQLQKLGIQKNDTVSVLLPNVPAMIEAHFAVPMAGAVLNTLNTRLDAKTLAFMLEHAESKVLLVDPEFSTLAKEALALVSQDIYVIDVDDAEYENCFNAPIGEIEYEDWLTEGNADFEWHLPQDEWDAISLNYTSGTTGNPKGVVYHHRGAYINAASNIIACGMTPRATYLWTLPLFHCNGWCFAWTMAANGGTNVCLRKVDPELIFKLIAEHKVDYFCGAPIVLSMLINTPAEKRTYFDHRVEVMVAGAAPPAAIIEGMRNIGINVTHVYGLTETYGPSALCASQAGWSDLTIQEQAQLHSRQGVPYPLQDGMKVLDPETMLPVPNDGQSMGEIMFRGNIVMKGYLKNPEATAEAFKGGWFHTGDLAVCQPDGYAKITDRAKDVIISGGENISSLEVEEVLYQHPAVLTAAVVAKPDPRWQEVPCAFVELKEGISISAEELTEHCKQGLARFKVPKEIIITDIPKTSTGKLQKFILREWAKERSVGEFG</sequence>
<comment type="caution">
    <text evidence="7">The sequence shown here is derived from an EMBL/GenBank/DDBJ whole genome shotgun (WGS) entry which is preliminary data.</text>
</comment>
<dbReference type="InterPro" id="IPR020845">
    <property type="entry name" value="AMP-binding_CS"/>
</dbReference>
<dbReference type="InterPro" id="IPR045851">
    <property type="entry name" value="AMP-bd_C_sf"/>
</dbReference>
<dbReference type="FunFam" id="3.30.300.30:FF:000008">
    <property type="entry name" value="2,3-dihydroxybenzoate-AMP ligase"/>
    <property type="match status" value="1"/>
</dbReference>
<dbReference type="Pfam" id="PF13193">
    <property type="entry name" value="AMP-binding_C"/>
    <property type="match status" value="1"/>
</dbReference>
<dbReference type="InterPro" id="IPR025110">
    <property type="entry name" value="AMP-bd_C"/>
</dbReference>
<dbReference type="InterPro" id="IPR000873">
    <property type="entry name" value="AMP-dep_synth/lig_dom"/>
</dbReference>
<dbReference type="InterPro" id="IPR042099">
    <property type="entry name" value="ANL_N_sf"/>
</dbReference>
<evidence type="ECO:0000256" key="1">
    <source>
        <dbReference type="ARBA" id="ARBA00006432"/>
    </source>
</evidence>
<evidence type="ECO:0000256" key="3">
    <source>
        <dbReference type="ARBA" id="ARBA00022832"/>
    </source>
</evidence>
<dbReference type="GeneID" id="56304957"/>
<name>A0A3D3FZH6_ACIRA</name>
<protein>
    <submittedName>
        <fullName evidence="7">Acyl-CoA synthetase</fullName>
    </submittedName>
</protein>
<evidence type="ECO:0000256" key="2">
    <source>
        <dbReference type="ARBA" id="ARBA00022598"/>
    </source>
</evidence>
<keyword evidence="3" id="KW-0276">Fatty acid metabolism</keyword>
<evidence type="ECO:0000256" key="4">
    <source>
        <dbReference type="ARBA" id="ARBA00023098"/>
    </source>
</evidence>
<feature type="domain" description="AMP-binding enzyme C-terminal" evidence="6">
    <location>
        <begin position="454"/>
        <end position="528"/>
    </location>
</feature>
<dbReference type="CDD" id="cd12118">
    <property type="entry name" value="ttLC_FACS_AEE21_like"/>
    <property type="match status" value="1"/>
</dbReference>
<reference evidence="7 8" key="1">
    <citation type="journal article" date="2018" name="Nat. Biotechnol.">
        <title>A standardized bacterial taxonomy based on genome phylogeny substantially revises the tree of life.</title>
        <authorList>
            <person name="Parks D.H."/>
            <person name="Chuvochina M."/>
            <person name="Waite D.W."/>
            <person name="Rinke C."/>
            <person name="Skarshewski A."/>
            <person name="Chaumeil P.A."/>
            <person name="Hugenholtz P."/>
        </authorList>
    </citation>
    <scope>NUCLEOTIDE SEQUENCE [LARGE SCALE GENOMIC DNA]</scope>
    <source>
        <strain evidence="7">UBA10045</strain>
    </source>
</reference>
<dbReference type="KEGG" id="arj:DOM24_02505"/>
<feature type="domain" description="AMP-dependent synthetase/ligase" evidence="5">
    <location>
        <begin position="24"/>
        <end position="404"/>
    </location>
</feature>
<dbReference type="Pfam" id="PF00501">
    <property type="entry name" value="AMP-binding"/>
    <property type="match status" value="1"/>
</dbReference>
<dbReference type="Gene3D" id="3.30.300.30">
    <property type="match status" value="1"/>
</dbReference>
<dbReference type="Gene3D" id="3.40.50.12780">
    <property type="entry name" value="N-terminal domain of ligase-like"/>
    <property type="match status" value="1"/>
</dbReference>
<gene>
    <name evidence="7" type="ORF">DIC32_04795</name>
</gene>
<comment type="similarity">
    <text evidence="1">Belongs to the ATP-dependent AMP-binding enzyme family.</text>
</comment>
<dbReference type="GO" id="GO:0016874">
    <property type="term" value="F:ligase activity"/>
    <property type="evidence" value="ECO:0007669"/>
    <property type="project" value="UniProtKB-KW"/>
</dbReference>
<accession>A0A3D3FZH6</accession>
<dbReference type="AlphaFoldDB" id="A0A3D3FZH6"/>
<evidence type="ECO:0000313" key="8">
    <source>
        <dbReference type="Proteomes" id="UP000262257"/>
    </source>
</evidence>
<dbReference type="EMBL" id="DPXL01000061">
    <property type="protein sequence ID" value="HCM31005.1"/>
    <property type="molecule type" value="Genomic_DNA"/>
</dbReference>
<evidence type="ECO:0000259" key="6">
    <source>
        <dbReference type="Pfam" id="PF13193"/>
    </source>
</evidence>
<evidence type="ECO:0000313" key="7">
    <source>
        <dbReference type="EMBL" id="HCM31005.1"/>
    </source>
</evidence>
<dbReference type="SUPFAM" id="SSF56801">
    <property type="entry name" value="Acetyl-CoA synthetase-like"/>
    <property type="match status" value="1"/>
</dbReference>